<proteinExistence type="predicted"/>
<keyword evidence="3" id="KW-1185">Reference proteome</keyword>
<accession>A0A1M4YPR8</accession>
<evidence type="ECO:0000313" key="2">
    <source>
        <dbReference type="EMBL" id="SHF07839.1"/>
    </source>
</evidence>
<evidence type="ECO:0000313" key="3">
    <source>
        <dbReference type="Proteomes" id="UP000184485"/>
    </source>
</evidence>
<dbReference type="GO" id="GO:0005975">
    <property type="term" value="P:carbohydrate metabolic process"/>
    <property type="evidence" value="ECO:0007669"/>
    <property type="project" value="InterPro"/>
</dbReference>
<name>A0A1M4YPR8_9HYPH</name>
<dbReference type="PANTHER" id="PTHR10683">
    <property type="entry name" value="TRANSALDOLASE"/>
    <property type="match status" value="1"/>
</dbReference>
<gene>
    <name evidence="2" type="ORF">SAMN02745157_1586</name>
</gene>
<dbReference type="InterPro" id="IPR018225">
    <property type="entry name" value="Transaldolase_AS"/>
</dbReference>
<dbReference type="InterPro" id="IPR013785">
    <property type="entry name" value="Aldolase_TIM"/>
</dbReference>
<sequence>MTADDNRGRLRLFLDTAEKSAWREWLPTGLFHGVTTNPTLLAAAGIPCDLAVLPALVDAAFSLGANEMQIQTFGRTADVLERNGRAIAALDPRVVVKIPVTFDGILAAGRLKADGVRVTITAVYAAHQALTAAAIGADYAAPYFGRMNDAGRDGEGEIVAMRNLVAESGAATRILVASLRSADDLARLAARGLDTFTFSPKVAAMLFADPLTEAAAEAFEAAAGADQVPAPSAVA</sequence>
<dbReference type="PANTHER" id="PTHR10683:SF40">
    <property type="entry name" value="FRUCTOSE-6-PHOSPHATE ALDOLASE 1-RELATED"/>
    <property type="match status" value="1"/>
</dbReference>
<dbReference type="STRING" id="1122133.SAMN02745157_1586"/>
<dbReference type="SUPFAM" id="SSF51569">
    <property type="entry name" value="Aldolase"/>
    <property type="match status" value="1"/>
</dbReference>
<reference evidence="2 3" key="1">
    <citation type="submission" date="2016-11" db="EMBL/GenBank/DDBJ databases">
        <authorList>
            <person name="Jaros S."/>
            <person name="Januszkiewicz K."/>
            <person name="Wedrychowicz H."/>
        </authorList>
    </citation>
    <scope>NUCLEOTIDE SEQUENCE [LARGE SCALE GENOMIC DNA]</scope>
    <source>
        <strain evidence="2 3">DSM 19436</strain>
    </source>
</reference>
<dbReference type="Pfam" id="PF00923">
    <property type="entry name" value="TAL_FSA"/>
    <property type="match status" value="1"/>
</dbReference>
<dbReference type="InterPro" id="IPR001585">
    <property type="entry name" value="TAL/FSA"/>
</dbReference>
<protein>
    <submittedName>
        <fullName evidence="2">Transaldolase</fullName>
    </submittedName>
</protein>
<dbReference type="Proteomes" id="UP000184485">
    <property type="component" value="Unassembled WGS sequence"/>
</dbReference>
<dbReference type="EMBL" id="FQUP01000001">
    <property type="protein sequence ID" value="SHF07839.1"/>
    <property type="molecule type" value="Genomic_DNA"/>
</dbReference>
<evidence type="ECO:0000256" key="1">
    <source>
        <dbReference type="ARBA" id="ARBA00023270"/>
    </source>
</evidence>
<dbReference type="Gene3D" id="3.20.20.70">
    <property type="entry name" value="Aldolase class I"/>
    <property type="match status" value="1"/>
</dbReference>
<dbReference type="OrthoDB" id="9807051at2"/>
<dbReference type="RefSeq" id="WP_073052138.1">
    <property type="nucleotide sequence ID" value="NZ_FQUP01000001.1"/>
</dbReference>
<keyword evidence="1" id="KW-0704">Schiff base</keyword>
<dbReference type="PROSITE" id="PS01054">
    <property type="entry name" value="TRANSALDOLASE_1"/>
    <property type="match status" value="1"/>
</dbReference>
<dbReference type="AlphaFoldDB" id="A0A1M4YPR8"/>
<organism evidence="2 3">
    <name type="scientific">Kaistia soli DSM 19436</name>
    <dbReference type="NCBI Taxonomy" id="1122133"/>
    <lineage>
        <taxon>Bacteria</taxon>
        <taxon>Pseudomonadati</taxon>
        <taxon>Pseudomonadota</taxon>
        <taxon>Alphaproteobacteria</taxon>
        <taxon>Hyphomicrobiales</taxon>
        <taxon>Kaistiaceae</taxon>
        <taxon>Kaistia</taxon>
    </lineage>
</organism>